<keyword evidence="4" id="KW-0539">Nucleus</keyword>
<dbReference type="NCBIfam" id="TIGR01557">
    <property type="entry name" value="myb_SHAQKYF"/>
    <property type="match status" value="1"/>
</dbReference>
<dbReference type="Gene3D" id="1.10.10.60">
    <property type="entry name" value="Homeodomain-like"/>
    <property type="match status" value="1"/>
</dbReference>
<dbReference type="PANTHER" id="PTHR31314:SF164">
    <property type="entry name" value="HTH MYB-TYPE DOMAIN-CONTAINING PROTEIN"/>
    <property type="match status" value="1"/>
</dbReference>
<keyword evidence="2" id="KW-0238">DNA-binding</keyword>
<dbReference type="PANTHER" id="PTHR31314">
    <property type="entry name" value="MYB FAMILY TRANSCRIPTION FACTOR PHL7-LIKE"/>
    <property type="match status" value="1"/>
</dbReference>
<feature type="compositionally biased region" description="Polar residues" evidence="5">
    <location>
        <begin position="341"/>
        <end position="350"/>
    </location>
</feature>
<dbReference type="Proteomes" id="UP001140949">
    <property type="component" value="Unassembled WGS sequence"/>
</dbReference>
<feature type="region of interest" description="Disordered" evidence="5">
    <location>
        <begin position="1"/>
        <end position="55"/>
    </location>
</feature>
<dbReference type="InterPro" id="IPR009057">
    <property type="entry name" value="Homeodomain-like_sf"/>
</dbReference>
<feature type="compositionally biased region" description="Basic and acidic residues" evidence="5">
    <location>
        <begin position="311"/>
        <end position="340"/>
    </location>
</feature>
<evidence type="ECO:0000259" key="6">
    <source>
        <dbReference type="PROSITE" id="PS51294"/>
    </source>
</evidence>
<evidence type="ECO:0000256" key="3">
    <source>
        <dbReference type="ARBA" id="ARBA00023163"/>
    </source>
</evidence>
<keyword evidence="1" id="KW-0805">Transcription regulation</keyword>
<dbReference type="EMBL" id="JANAVB010011599">
    <property type="protein sequence ID" value="KAJ6836987.1"/>
    <property type="molecule type" value="Genomic_DNA"/>
</dbReference>
<feature type="region of interest" description="Disordered" evidence="5">
    <location>
        <begin position="248"/>
        <end position="293"/>
    </location>
</feature>
<keyword evidence="8" id="KW-1185">Reference proteome</keyword>
<reference evidence="7" key="2">
    <citation type="submission" date="2023-04" db="EMBL/GenBank/DDBJ databases">
        <authorList>
            <person name="Bruccoleri R.E."/>
            <person name="Oakeley E.J."/>
            <person name="Faust A.-M."/>
            <person name="Dessus-Babus S."/>
            <person name="Altorfer M."/>
            <person name="Burckhardt D."/>
            <person name="Oertli M."/>
            <person name="Naumann U."/>
            <person name="Petersen F."/>
            <person name="Wong J."/>
        </authorList>
    </citation>
    <scope>NUCLEOTIDE SEQUENCE</scope>
    <source>
        <strain evidence="7">GSM-AAB239-AS_SAM_17_03QT</strain>
        <tissue evidence="7">Leaf</tissue>
    </source>
</reference>
<evidence type="ECO:0000313" key="8">
    <source>
        <dbReference type="Proteomes" id="UP001140949"/>
    </source>
</evidence>
<evidence type="ECO:0000256" key="1">
    <source>
        <dbReference type="ARBA" id="ARBA00023015"/>
    </source>
</evidence>
<dbReference type="InterPro" id="IPR006447">
    <property type="entry name" value="Myb_dom_plants"/>
</dbReference>
<proteinExistence type="predicted"/>
<sequence>MGSRSSEKSTTISTPSDKEGEKEEEEEANLTNGGSSSNSTVDESERKASSGGLVRQYVRSKTPRLRWTPDLHLCFVHAIKRLGGPDRATPKLVLQMMNVKGLNIAHVKSHLQMYRSKKIDDSGQVIREPRTYVQGREHHISNLSQLPMLHGFHQRPSSNSRFGSSSWSGNGYWLHNKHFDGATLGSRVYNSAAEMIFGRSKRVTSSHDFYAGRSALTDRSGSGELHERTKEFQWLHDQKFGRNVKQGQVEPHLNSHNSDKSSSIGPKSEDLEPDLNLSLNIGSKPEKRARDWDAEDVGSSLTLSLFSPSSRQERNFSRDVEVPSKVSKLGDESGSGEHSRLTSTTLDLTM</sequence>
<protein>
    <submittedName>
        <fullName evidence="7">Transcription factor KAN2</fullName>
    </submittedName>
</protein>
<feature type="region of interest" description="Disordered" evidence="5">
    <location>
        <begin position="305"/>
        <end position="350"/>
    </location>
</feature>
<dbReference type="GO" id="GO:0003700">
    <property type="term" value="F:DNA-binding transcription factor activity"/>
    <property type="evidence" value="ECO:0007669"/>
    <property type="project" value="InterPro"/>
</dbReference>
<feature type="compositionally biased region" description="Low complexity" evidence="5">
    <location>
        <begin position="31"/>
        <end position="40"/>
    </location>
</feature>
<organism evidence="7 8">
    <name type="scientific">Iris pallida</name>
    <name type="common">Sweet iris</name>
    <dbReference type="NCBI Taxonomy" id="29817"/>
    <lineage>
        <taxon>Eukaryota</taxon>
        <taxon>Viridiplantae</taxon>
        <taxon>Streptophyta</taxon>
        <taxon>Embryophyta</taxon>
        <taxon>Tracheophyta</taxon>
        <taxon>Spermatophyta</taxon>
        <taxon>Magnoliopsida</taxon>
        <taxon>Liliopsida</taxon>
        <taxon>Asparagales</taxon>
        <taxon>Iridaceae</taxon>
        <taxon>Iridoideae</taxon>
        <taxon>Irideae</taxon>
        <taxon>Iris</taxon>
    </lineage>
</organism>
<comment type="caution">
    <text evidence="7">The sequence shown here is derived from an EMBL/GenBank/DDBJ whole genome shotgun (WGS) entry which is preliminary data.</text>
</comment>
<dbReference type="InterPro" id="IPR001005">
    <property type="entry name" value="SANT/Myb"/>
</dbReference>
<accession>A0AAX6H8P9</accession>
<reference evidence="7" key="1">
    <citation type="journal article" date="2023" name="GigaByte">
        <title>Genome assembly of the bearded iris, Iris pallida Lam.</title>
        <authorList>
            <person name="Bruccoleri R.E."/>
            <person name="Oakeley E.J."/>
            <person name="Faust A.M.E."/>
            <person name="Altorfer M."/>
            <person name="Dessus-Babus S."/>
            <person name="Burckhardt D."/>
            <person name="Oertli M."/>
            <person name="Naumann U."/>
            <person name="Petersen F."/>
            <person name="Wong J."/>
        </authorList>
    </citation>
    <scope>NUCLEOTIDE SEQUENCE</scope>
    <source>
        <strain evidence="7">GSM-AAB239-AS_SAM_17_03QT</strain>
    </source>
</reference>
<evidence type="ECO:0000256" key="4">
    <source>
        <dbReference type="ARBA" id="ARBA00023242"/>
    </source>
</evidence>
<dbReference type="SUPFAM" id="SSF46689">
    <property type="entry name" value="Homeodomain-like"/>
    <property type="match status" value="1"/>
</dbReference>
<keyword evidence="3" id="KW-0804">Transcription</keyword>
<dbReference type="PROSITE" id="PS51294">
    <property type="entry name" value="HTH_MYB"/>
    <property type="match status" value="1"/>
</dbReference>
<gene>
    <name evidence="7" type="ORF">M6B38_323970</name>
</gene>
<evidence type="ECO:0000256" key="2">
    <source>
        <dbReference type="ARBA" id="ARBA00023125"/>
    </source>
</evidence>
<dbReference type="Pfam" id="PF00249">
    <property type="entry name" value="Myb_DNA-binding"/>
    <property type="match status" value="1"/>
</dbReference>
<dbReference type="InterPro" id="IPR017930">
    <property type="entry name" value="Myb_dom"/>
</dbReference>
<dbReference type="GO" id="GO:0003677">
    <property type="term" value="F:DNA binding"/>
    <property type="evidence" value="ECO:0007669"/>
    <property type="project" value="UniProtKB-KW"/>
</dbReference>
<dbReference type="FunFam" id="1.10.10.60:FF:000002">
    <property type="entry name" value="Myb family transcription factor"/>
    <property type="match status" value="1"/>
</dbReference>
<name>A0AAX6H8P9_IRIPA</name>
<feature type="domain" description="HTH myb-type" evidence="6">
    <location>
        <begin position="59"/>
        <end position="119"/>
    </location>
</feature>
<dbReference type="InterPro" id="IPR046955">
    <property type="entry name" value="PHR1-like"/>
</dbReference>
<feature type="compositionally biased region" description="Polar residues" evidence="5">
    <location>
        <begin position="254"/>
        <end position="265"/>
    </location>
</feature>
<dbReference type="AlphaFoldDB" id="A0AAX6H8P9"/>
<evidence type="ECO:0000256" key="5">
    <source>
        <dbReference type="SAM" id="MobiDB-lite"/>
    </source>
</evidence>
<evidence type="ECO:0000313" key="7">
    <source>
        <dbReference type="EMBL" id="KAJ6836987.1"/>
    </source>
</evidence>